<evidence type="ECO:0000313" key="2">
    <source>
        <dbReference type="EMBL" id="NUU77981.1"/>
    </source>
</evidence>
<evidence type="ECO:0000256" key="1">
    <source>
        <dbReference type="SAM" id="MobiDB-lite"/>
    </source>
</evidence>
<reference evidence="2 3" key="1">
    <citation type="submission" date="2020-05" db="EMBL/GenBank/DDBJ databases">
        <title>Genome Sequencing of Type Strains.</title>
        <authorList>
            <person name="Lemaire J.F."/>
            <person name="Inderbitzin P."/>
            <person name="Gregorio O.A."/>
            <person name="Collins S.B."/>
            <person name="Wespe N."/>
            <person name="Knight-Connoni V."/>
        </authorList>
    </citation>
    <scope>NUCLEOTIDE SEQUENCE [LARGE SCALE GENOMIC DNA]</scope>
    <source>
        <strain evidence="2 3">LMG 21957</strain>
    </source>
</reference>
<accession>A0A7Y6EWP1</accession>
<comment type="caution">
    <text evidence="2">The sequence shown here is derived from an EMBL/GenBank/DDBJ whole genome shotgun (WGS) entry which is preliminary data.</text>
</comment>
<dbReference type="Proteomes" id="UP000526125">
    <property type="component" value="Unassembled WGS sequence"/>
</dbReference>
<keyword evidence="3" id="KW-1185">Reference proteome</keyword>
<protein>
    <submittedName>
        <fullName evidence="2">Uncharacterized protein</fullName>
    </submittedName>
</protein>
<gene>
    <name evidence="2" type="ORF">HP552_22465</name>
</gene>
<organism evidence="2 3">
    <name type="scientific">Paenibacillus xylanilyticus</name>
    <dbReference type="NCBI Taxonomy" id="248903"/>
    <lineage>
        <taxon>Bacteria</taxon>
        <taxon>Bacillati</taxon>
        <taxon>Bacillota</taxon>
        <taxon>Bacilli</taxon>
        <taxon>Bacillales</taxon>
        <taxon>Paenibacillaceae</taxon>
        <taxon>Paenibacillus</taxon>
    </lineage>
</organism>
<sequence length="116" mass="13023">MTQPTLEAAQAQIDGLARECFNESDYELFCAVLLQLDKYKALADSNRDAIYNQDKEFTEHMKILQSEIDSLTESVAYWQKQATLLFVENKRLTEQSGKGAEHGGGDDPDGIDSKCE</sequence>
<proteinExistence type="predicted"/>
<dbReference type="RefSeq" id="WP_175397626.1">
    <property type="nucleotide sequence ID" value="NZ_JABMCB010000193.1"/>
</dbReference>
<name>A0A7Y6EWP1_9BACL</name>
<dbReference type="AlphaFoldDB" id="A0A7Y6EWP1"/>
<feature type="region of interest" description="Disordered" evidence="1">
    <location>
        <begin position="95"/>
        <end position="116"/>
    </location>
</feature>
<evidence type="ECO:0000313" key="3">
    <source>
        <dbReference type="Proteomes" id="UP000526125"/>
    </source>
</evidence>
<dbReference type="EMBL" id="JABMCB010000193">
    <property type="protein sequence ID" value="NUU77981.1"/>
    <property type="molecule type" value="Genomic_DNA"/>
</dbReference>